<dbReference type="InterPro" id="IPR016024">
    <property type="entry name" value="ARM-type_fold"/>
</dbReference>
<evidence type="ECO:0000256" key="1">
    <source>
        <dbReference type="ARBA" id="ARBA00004123"/>
    </source>
</evidence>
<keyword evidence="5" id="KW-0131">Cell cycle</keyword>
<dbReference type="Pfam" id="PF20168">
    <property type="entry name" value="PDS5"/>
    <property type="match status" value="1"/>
</dbReference>
<evidence type="ECO:0000313" key="8">
    <source>
        <dbReference type="Proteomes" id="UP000295083"/>
    </source>
</evidence>
<comment type="subcellular location">
    <subcellularLocation>
        <location evidence="1">Nucleus</location>
    </subcellularLocation>
</comment>
<evidence type="ECO:0000256" key="3">
    <source>
        <dbReference type="ARBA" id="ARBA00022776"/>
    </source>
</evidence>
<dbReference type="GO" id="GO:0007064">
    <property type="term" value="P:mitotic sister chromatid cohesion"/>
    <property type="evidence" value="ECO:0007669"/>
    <property type="project" value="InterPro"/>
</dbReference>
<dbReference type="EMBL" id="QAPG01000093">
    <property type="protein sequence ID" value="TDZ31833.1"/>
    <property type="molecule type" value="Genomic_DNA"/>
</dbReference>
<evidence type="ECO:0000256" key="4">
    <source>
        <dbReference type="ARBA" id="ARBA00023242"/>
    </source>
</evidence>
<evidence type="ECO:0000256" key="5">
    <source>
        <dbReference type="ARBA" id="ARBA00023306"/>
    </source>
</evidence>
<feature type="compositionally biased region" description="Basic and acidic residues" evidence="6">
    <location>
        <begin position="1"/>
        <end position="10"/>
    </location>
</feature>
<feature type="compositionally biased region" description="Basic and acidic residues" evidence="6">
    <location>
        <begin position="1322"/>
        <end position="1333"/>
    </location>
</feature>
<dbReference type="GO" id="GO:0051301">
    <property type="term" value="P:cell division"/>
    <property type="evidence" value="ECO:0007669"/>
    <property type="project" value="UniProtKB-KW"/>
</dbReference>
<feature type="compositionally biased region" description="Basic and acidic residues" evidence="6">
    <location>
        <begin position="1455"/>
        <end position="1469"/>
    </location>
</feature>
<dbReference type="SUPFAM" id="SSF48371">
    <property type="entry name" value="ARM repeat"/>
    <property type="match status" value="1"/>
</dbReference>
<evidence type="ECO:0000256" key="2">
    <source>
        <dbReference type="ARBA" id="ARBA00022618"/>
    </source>
</evidence>
<feature type="compositionally biased region" description="Acidic residues" evidence="6">
    <location>
        <begin position="1439"/>
        <end position="1453"/>
    </location>
</feature>
<reference evidence="7 8" key="1">
    <citation type="submission" date="2018-11" db="EMBL/GenBank/DDBJ databases">
        <title>Genome sequence and assembly of Colletotrichum spinosum.</title>
        <authorList>
            <person name="Gan P."/>
            <person name="Shirasu K."/>
        </authorList>
    </citation>
    <scope>NUCLEOTIDE SEQUENCE [LARGE SCALE GENOMIC DNA]</scope>
    <source>
        <strain evidence="7 8">CBS 515.97</strain>
    </source>
</reference>
<evidence type="ECO:0000313" key="7">
    <source>
        <dbReference type="EMBL" id="TDZ31833.1"/>
    </source>
</evidence>
<comment type="caution">
    <text evidence="7">The sequence shown here is derived from an EMBL/GenBank/DDBJ whole genome shotgun (WGS) entry which is preliminary data.</text>
</comment>
<sequence>MAPRRGRGEPQEEVEEDQGEELVSLQFDDELTWKPGKAIPTAELLNRLQALSEELGNIDQDVVDVDSLQDVAKALGQRNLLAHKDKGVKAYTAVCIADILRLCAPDAPFTADQTKMFFSLVVTHVFPSLSNQAHPYHTQHRYVLTALTEVKSILLINDVDGADDMLLRLFSVFFDAVSGGSSAEDGVSKEVGSTMTEMLINLVDEASGMNPKVIEVIMAQFLRAAPPGGFQSRTERSEPNGSQSTLLPKDEPPAYIMAKEICSVCTEKMVHYVSQYFSDVILDASRFAAKTVGKHDDEDDEDAPRGPTDAELKELRKAHYLIRELWRACPSVLQNVIPQVEAELSADNVDLRHLATETLGDMIAGLGAAGPPPLPALDPAAYPPLRLSDEAPSQVSDSILTTPLSPHSFAQTHAAAYNHFLGRRNDKTATIRAAWTTAVGYILATSAGGIGLSREEQSELVKYLGEKLNDGDEKVRLAAVKVMELFSFRDFVTKLAAPGGVDKDGSVLSSLADRCRDKRTAVRVDAMTLLAKLWAVGSGELAAGQETVVAALSGIPSRIFNAFYANDLELNILLDRVLFECLVPLSYPPIKTPKSTRASASQSQQNAGVAEQDRIRAERLLLLTQSLDPAAKRAFFAMQGRQPQFAQVLEAFVKQCENYNGGVMDDNRPRKTANLEKTVQYITQFFPDSFKVKADLQKFANQNDRRAYQLIKYSVSTESDYKTVRQAIKELVKRLNAGQSSAILDTLLPLLYRSACLLFNKSHLATIMDYSRNDKDGYGSVSHEILNEISQRNPELFKTHVGGLCKGLIEQAPSETNENDPTVVDTLKACASYSKKYPEEIPQDRTFSQALVSYALHGRPPKSAKYAIKILLAKGDDKGLVHGTGLLQKIMEDWKYGSSHFLNKLQAVAQLELQAPKITLDADDDILNMTVQQILLQVRQDASDKDPKWVDDTDMDEELQAKCLSLHILVNRLRSMEDVEEAKEKAPPVFKLLKTLVAKRGELCKTKDTPQHHQARLRLLGAQLLLKLCTHKHFDDLLAPADFNRLAFTAQDPETAVRRGFIEKLQKYLVTGKLRVRFYTIIFLTAFEPSADLKQRVETWVRSRVRALQTSEQRPMEAVIARLLSLLAHHPDFNRLDNFDALSEDERKSYASDLADHGRYIVYYLTNVATEDNLGLIYRYCERVKQTGDAISPSDSENLHIVCDLAQAVIRKWQEKKNWSFQAYPGKIGLPVGLYTKLPSHETAQEIAEKHFLPAEIDEKLDDLFKTIDRKKKRKSTDDRDQPAAKKARQTAKTKEPKAPKEPKPKARKISQPKKPAKVKSKRESDVPMENRRRSGRATKVSQYAERDSSDDDKEMWDGVSEWTYEEGGAGAASEDEKNGDGEDSSILSDAPGADEDGEAEEATVKTKSSDAKGGVNDDGEAEEATINTKSSDAKGSLNDEDSSLSELDEPEAEVSVKEDEGEEVKTEDEKEEEEEAATPPPKANGRRGRPGATSKAAAKKTQLPARPAPKQKAAPRAPTRTSGRTTRGRAAKEAMDVDEDDE</sequence>
<dbReference type="GO" id="GO:0005634">
    <property type="term" value="C:nucleus"/>
    <property type="evidence" value="ECO:0007669"/>
    <property type="project" value="UniProtKB-SubCell"/>
</dbReference>
<keyword evidence="4" id="KW-0539">Nucleus</keyword>
<dbReference type="InterPro" id="IPR039776">
    <property type="entry name" value="Pds5"/>
</dbReference>
<feature type="compositionally biased region" description="Basic and acidic residues" evidence="6">
    <location>
        <begin position="1293"/>
        <end position="1305"/>
    </location>
</feature>
<accession>A0A4R8QD67</accession>
<protein>
    <submittedName>
        <fullName evidence="7">Sister chromatid cohesion protein pds5</fullName>
    </submittedName>
</protein>
<dbReference type="CDD" id="cd19953">
    <property type="entry name" value="PDS5"/>
    <property type="match status" value="1"/>
</dbReference>
<feature type="region of interest" description="Disordered" evidence="6">
    <location>
        <begin position="1271"/>
        <end position="1543"/>
    </location>
</feature>
<feature type="compositionally biased region" description="Acidic residues" evidence="6">
    <location>
        <begin position="11"/>
        <end position="20"/>
    </location>
</feature>
<keyword evidence="2" id="KW-0132">Cell division</keyword>
<dbReference type="InterPro" id="IPR011989">
    <property type="entry name" value="ARM-like"/>
</dbReference>
<evidence type="ECO:0000256" key="6">
    <source>
        <dbReference type="SAM" id="MobiDB-lite"/>
    </source>
</evidence>
<dbReference type="PANTHER" id="PTHR12663:SF0">
    <property type="entry name" value="PRECOCIOUS DISSOCIATION OF SISTERS 5, ISOFORM A"/>
    <property type="match status" value="1"/>
</dbReference>
<dbReference type="PANTHER" id="PTHR12663">
    <property type="entry name" value="ANDROGEN INDUCED INHIBITOR OF PROLIFERATION AS3 / PDS5-RELATED"/>
    <property type="match status" value="1"/>
</dbReference>
<dbReference type="GO" id="GO:0006281">
    <property type="term" value="P:DNA repair"/>
    <property type="evidence" value="ECO:0007669"/>
    <property type="project" value="TreeGrafter"/>
</dbReference>
<gene>
    <name evidence="7" type="primary">pds5</name>
    <name evidence="7" type="ORF">C8035_v001001</name>
</gene>
<keyword evidence="8" id="KW-1185">Reference proteome</keyword>
<dbReference type="GO" id="GO:0000785">
    <property type="term" value="C:chromatin"/>
    <property type="evidence" value="ECO:0007669"/>
    <property type="project" value="TreeGrafter"/>
</dbReference>
<feature type="region of interest" description="Disordered" evidence="6">
    <location>
        <begin position="228"/>
        <end position="250"/>
    </location>
</feature>
<organism evidence="7 8">
    <name type="scientific">Colletotrichum spinosum</name>
    <dbReference type="NCBI Taxonomy" id="1347390"/>
    <lineage>
        <taxon>Eukaryota</taxon>
        <taxon>Fungi</taxon>
        <taxon>Dikarya</taxon>
        <taxon>Ascomycota</taxon>
        <taxon>Pezizomycotina</taxon>
        <taxon>Sordariomycetes</taxon>
        <taxon>Hypocreomycetidae</taxon>
        <taxon>Glomerellales</taxon>
        <taxon>Glomerellaceae</taxon>
        <taxon>Colletotrichum</taxon>
        <taxon>Colletotrichum orbiculare species complex</taxon>
    </lineage>
</organism>
<feature type="region of interest" description="Disordered" evidence="6">
    <location>
        <begin position="292"/>
        <end position="311"/>
    </location>
</feature>
<feature type="compositionally biased region" description="Low complexity" evidence="6">
    <location>
        <begin position="1505"/>
        <end position="1526"/>
    </location>
</feature>
<feature type="compositionally biased region" description="Basic residues" evidence="6">
    <location>
        <begin position="1306"/>
        <end position="1321"/>
    </location>
</feature>
<feature type="compositionally biased region" description="Acidic residues" evidence="6">
    <location>
        <begin position="1393"/>
        <end position="1402"/>
    </location>
</feature>
<proteinExistence type="predicted"/>
<dbReference type="Proteomes" id="UP000295083">
    <property type="component" value="Unassembled WGS sequence"/>
</dbReference>
<dbReference type="Gene3D" id="1.25.10.10">
    <property type="entry name" value="Leucine-rich Repeat Variant"/>
    <property type="match status" value="1"/>
</dbReference>
<feature type="region of interest" description="Disordered" evidence="6">
    <location>
        <begin position="1"/>
        <end position="20"/>
    </location>
</feature>
<keyword evidence="3" id="KW-0498">Mitosis</keyword>
<name>A0A4R8QD67_9PEZI</name>